<dbReference type="AlphaFoldDB" id="A0A7S4TA08"/>
<keyword evidence="6" id="KW-0732">Signal</keyword>
<reference evidence="8" key="1">
    <citation type="submission" date="2021-01" db="EMBL/GenBank/DDBJ databases">
        <authorList>
            <person name="Corre E."/>
            <person name="Pelletier E."/>
            <person name="Niang G."/>
            <person name="Scheremetjew M."/>
            <person name="Finn R."/>
            <person name="Kale V."/>
            <person name="Holt S."/>
            <person name="Cochrane G."/>
            <person name="Meng A."/>
            <person name="Brown T."/>
            <person name="Cohen L."/>
        </authorList>
    </citation>
    <scope>NUCLEOTIDE SEQUENCE</scope>
    <source>
        <strain evidence="8">CCMP3105</strain>
    </source>
</reference>
<dbReference type="CDD" id="cd16025">
    <property type="entry name" value="PAS_like"/>
    <property type="match status" value="1"/>
</dbReference>
<evidence type="ECO:0000256" key="2">
    <source>
        <dbReference type="ARBA" id="ARBA00022723"/>
    </source>
</evidence>
<dbReference type="PROSITE" id="PS00523">
    <property type="entry name" value="SULFATASE_1"/>
    <property type="match status" value="1"/>
</dbReference>
<evidence type="ECO:0000259" key="7">
    <source>
        <dbReference type="Pfam" id="PF00884"/>
    </source>
</evidence>
<keyword evidence="4" id="KW-0106">Calcium</keyword>
<gene>
    <name evidence="8" type="ORF">AMON00008_LOCUS65477</name>
</gene>
<keyword evidence="3" id="KW-0378">Hydrolase</keyword>
<evidence type="ECO:0000256" key="1">
    <source>
        <dbReference type="ARBA" id="ARBA00008779"/>
    </source>
</evidence>
<dbReference type="SUPFAM" id="SSF53649">
    <property type="entry name" value="Alkaline phosphatase-like"/>
    <property type="match status" value="1"/>
</dbReference>
<evidence type="ECO:0000313" key="8">
    <source>
        <dbReference type="EMBL" id="CAE4670307.1"/>
    </source>
</evidence>
<dbReference type="Gene3D" id="3.30.1120.10">
    <property type="match status" value="1"/>
</dbReference>
<proteinExistence type="inferred from homology"/>
<dbReference type="InterPro" id="IPR024607">
    <property type="entry name" value="Sulfatase_CS"/>
</dbReference>
<feature type="region of interest" description="Disordered" evidence="5">
    <location>
        <begin position="25"/>
        <end position="56"/>
    </location>
</feature>
<dbReference type="Gene3D" id="3.40.720.10">
    <property type="entry name" value="Alkaline Phosphatase, subunit A"/>
    <property type="match status" value="1"/>
</dbReference>
<dbReference type="PANTHER" id="PTHR42693:SF43">
    <property type="entry name" value="BLL2667 PROTEIN"/>
    <property type="match status" value="1"/>
</dbReference>
<feature type="chain" id="PRO_5030582857" description="Sulfatase N-terminal domain-containing protein" evidence="6">
    <location>
        <begin position="20"/>
        <end position="815"/>
    </location>
</feature>
<feature type="domain" description="Sulfatase N-terminal" evidence="7">
    <location>
        <begin position="73"/>
        <end position="493"/>
    </location>
</feature>
<evidence type="ECO:0000256" key="6">
    <source>
        <dbReference type="SAM" id="SignalP"/>
    </source>
</evidence>
<name>A0A7S4TA08_9DINO</name>
<dbReference type="GO" id="GO:0046872">
    <property type="term" value="F:metal ion binding"/>
    <property type="evidence" value="ECO:0007669"/>
    <property type="project" value="UniProtKB-KW"/>
</dbReference>
<sequence>MQPLRSFTVILMAWLLGEGATGAGLESSVDRDQLPPADLPMREPPSRSVIGPTLKTSVHRWPEKRHPLRRDAPNVLLIMNDDAGFGHPDTFGGPVHTPSLSRVAAAGVAYNRFHNTAICSPTRAALLTGRNSHAVGAGQITQLASGFPGYDGKIPKSAATVAKVLAGYGYDTAAFGKWHNTPVNDLLRTGPFDQYPTGLGFRYFYGFLAGETSQWQPRLFENTNPIEPPKTPEQGYHLTEDLAAQAIKFIRNNRALTPDRPFFIYFAPGGAHGPHHVATKWADKYKGKFDEGWERLRNTTFAKQRAMGWIPETAELTPIDPTMTKWEDVPASQRAFQLRLMEVYAGFLEHTDTQHGKILDELDRQRLTNNTLIIYVFADNGASAEGLQGTISELLDENSLPSTVDQQIEVLEREFGGLGALGSKHVNNMYHSSWAWAGDAPFKSTKLDAAHLGGTRTPLVVSWPRVIEPDRIPRTQFHHVCDIAPTIYEAIGIRPPGAVDGITQDPLQGVSMAYSFNNASAAGRRTAQYFEVMGSRAVYKDGWWASTIGPRLPWAPNASRIAAWDPDTDVWELYDLAADFSQAHDLARSMPEKLAEMKALFLVEAAQNKVLPIGAGLYTAVYHPEQAPKSSLTEWNLYTGQARIAESNAPLFGSGYSSVSTIELDVPANASGVLYCVGGGGSGFTVFMDGGYLHAEYGATLLYTYKVRSSDPVKPGPAKIEVRLIYDAGLAAIPTATMTLLVDGVVVGEGRVEKSCQVMFDASETFDVGMDLGSPVSLQYSDRLPFEFSGELKSLSVKYVQGSPPTAGPQAGYII</sequence>
<feature type="signal peptide" evidence="6">
    <location>
        <begin position="1"/>
        <end position="19"/>
    </location>
</feature>
<evidence type="ECO:0000256" key="4">
    <source>
        <dbReference type="ARBA" id="ARBA00022837"/>
    </source>
</evidence>
<dbReference type="EMBL" id="HBNR01091123">
    <property type="protein sequence ID" value="CAE4670307.1"/>
    <property type="molecule type" value="Transcribed_RNA"/>
</dbReference>
<evidence type="ECO:0000256" key="3">
    <source>
        <dbReference type="ARBA" id="ARBA00022801"/>
    </source>
</evidence>
<evidence type="ECO:0000256" key="5">
    <source>
        <dbReference type="SAM" id="MobiDB-lite"/>
    </source>
</evidence>
<dbReference type="InterPro" id="IPR000917">
    <property type="entry name" value="Sulfatase_N"/>
</dbReference>
<dbReference type="InterPro" id="IPR017850">
    <property type="entry name" value="Alkaline_phosphatase_core_sf"/>
</dbReference>
<comment type="similarity">
    <text evidence="1">Belongs to the sulfatase family.</text>
</comment>
<keyword evidence="2" id="KW-0479">Metal-binding</keyword>
<dbReference type="PANTHER" id="PTHR42693">
    <property type="entry name" value="ARYLSULFATASE FAMILY MEMBER"/>
    <property type="match status" value="1"/>
</dbReference>
<dbReference type="InterPro" id="IPR050738">
    <property type="entry name" value="Sulfatase"/>
</dbReference>
<protein>
    <recommendedName>
        <fullName evidence="7">Sulfatase N-terminal domain-containing protein</fullName>
    </recommendedName>
</protein>
<organism evidence="8">
    <name type="scientific">Alexandrium monilatum</name>
    <dbReference type="NCBI Taxonomy" id="311494"/>
    <lineage>
        <taxon>Eukaryota</taxon>
        <taxon>Sar</taxon>
        <taxon>Alveolata</taxon>
        <taxon>Dinophyceae</taxon>
        <taxon>Gonyaulacales</taxon>
        <taxon>Pyrocystaceae</taxon>
        <taxon>Alexandrium</taxon>
    </lineage>
</organism>
<dbReference type="GO" id="GO:0016787">
    <property type="term" value="F:hydrolase activity"/>
    <property type="evidence" value="ECO:0007669"/>
    <property type="project" value="UniProtKB-KW"/>
</dbReference>
<accession>A0A7S4TA08</accession>
<dbReference type="Pfam" id="PF00884">
    <property type="entry name" value="Sulfatase"/>
    <property type="match status" value="1"/>
</dbReference>